<proteinExistence type="predicted"/>
<evidence type="ECO:0000256" key="3">
    <source>
        <dbReference type="ARBA" id="ARBA00023170"/>
    </source>
</evidence>
<dbReference type="InterPro" id="IPR035500">
    <property type="entry name" value="NHR-like_dom_sf"/>
</dbReference>
<protein>
    <submittedName>
        <fullName evidence="4">Uncharacterized protein</fullName>
    </submittedName>
</protein>
<dbReference type="Gene3D" id="1.10.565.10">
    <property type="entry name" value="Retinoid X Receptor"/>
    <property type="match status" value="1"/>
</dbReference>
<evidence type="ECO:0000256" key="1">
    <source>
        <dbReference type="ARBA" id="ARBA00023015"/>
    </source>
</evidence>
<organism evidence="4 5">
    <name type="scientific">Dibothriocephalus latus</name>
    <name type="common">Fish tapeworm</name>
    <name type="synonym">Diphyllobothrium latum</name>
    <dbReference type="NCBI Taxonomy" id="60516"/>
    <lineage>
        <taxon>Eukaryota</taxon>
        <taxon>Metazoa</taxon>
        <taxon>Spiralia</taxon>
        <taxon>Lophotrochozoa</taxon>
        <taxon>Platyhelminthes</taxon>
        <taxon>Cestoda</taxon>
        <taxon>Eucestoda</taxon>
        <taxon>Diphyllobothriidea</taxon>
        <taxon>Diphyllobothriidae</taxon>
        <taxon>Dibothriocephalus</taxon>
    </lineage>
</organism>
<name>A0A3P7LSJ3_DIBLA</name>
<reference evidence="4 5" key="1">
    <citation type="submission" date="2018-11" db="EMBL/GenBank/DDBJ databases">
        <authorList>
            <consortium name="Pathogen Informatics"/>
        </authorList>
    </citation>
    <scope>NUCLEOTIDE SEQUENCE [LARGE SCALE GENOMIC DNA]</scope>
</reference>
<dbReference type="Proteomes" id="UP000281553">
    <property type="component" value="Unassembled WGS sequence"/>
</dbReference>
<dbReference type="SUPFAM" id="SSF48508">
    <property type="entry name" value="Nuclear receptor ligand-binding domain"/>
    <property type="match status" value="1"/>
</dbReference>
<accession>A0A3P7LSJ3</accession>
<dbReference type="EMBL" id="UYRU01055276">
    <property type="protein sequence ID" value="VDN12988.1"/>
    <property type="molecule type" value="Genomic_DNA"/>
</dbReference>
<dbReference type="OrthoDB" id="5984981at2759"/>
<evidence type="ECO:0000313" key="4">
    <source>
        <dbReference type="EMBL" id="VDN12988.1"/>
    </source>
</evidence>
<evidence type="ECO:0000313" key="5">
    <source>
        <dbReference type="Proteomes" id="UP000281553"/>
    </source>
</evidence>
<dbReference type="AlphaFoldDB" id="A0A3P7LSJ3"/>
<keyword evidence="1" id="KW-0805">Transcription regulation</keyword>
<gene>
    <name evidence="4" type="ORF">DILT_LOCUS8819</name>
</gene>
<sequence length="120" mass="13682">MIAYLLDSSESNHRIYDLLARFASLQLSSHEFTCLKFLAIFNPHKHAKEKVLRAVGTRTLVQRVPRTLHVYTGARSADSPEDHEVAVVGFQKLYLHQYRCTITVNHTQPNFTFSAGILPE</sequence>
<evidence type="ECO:0000256" key="2">
    <source>
        <dbReference type="ARBA" id="ARBA00023163"/>
    </source>
</evidence>
<keyword evidence="3" id="KW-0675">Receptor</keyword>
<keyword evidence="5" id="KW-1185">Reference proteome</keyword>
<keyword evidence="2" id="KW-0804">Transcription</keyword>